<organism evidence="2 3">
    <name type="scientific">Zasmidium cellare ATCC 36951</name>
    <dbReference type="NCBI Taxonomy" id="1080233"/>
    <lineage>
        <taxon>Eukaryota</taxon>
        <taxon>Fungi</taxon>
        <taxon>Dikarya</taxon>
        <taxon>Ascomycota</taxon>
        <taxon>Pezizomycotina</taxon>
        <taxon>Dothideomycetes</taxon>
        <taxon>Dothideomycetidae</taxon>
        <taxon>Mycosphaerellales</taxon>
        <taxon>Mycosphaerellaceae</taxon>
        <taxon>Zasmidium</taxon>
    </lineage>
</organism>
<reference evidence="2" key="1">
    <citation type="journal article" date="2020" name="Stud. Mycol.">
        <title>101 Dothideomycetes genomes: a test case for predicting lifestyles and emergence of pathogens.</title>
        <authorList>
            <person name="Haridas S."/>
            <person name="Albert R."/>
            <person name="Binder M."/>
            <person name="Bloem J."/>
            <person name="Labutti K."/>
            <person name="Salamov A."/>
            <person name="Andreopoulos B."/>
            <person name="Baker S."/>
            <person name="Barry K."/>
            <person name="Bills G."/>
            <person name="Bluhm B."/>
            <person name="Cannon C."/>
            <person name="Castanera R."/>
            <person name="Culley D."/>
            <person name="Daum C."/>
            <person name="Ezra D."/>
            <person name="Gonzalez J."/>
            <person name="Henrissat B."/>
            <person name="Kuo A."/>
            <person name="Liang C."/>
            <person name="Lipzen A."/>
            <person name="Lutzoni F."/>
            <person name="Magnuson J."/>
            <person name="Mondo S."/>
            <person name="Nolan M."/>
            <person name="Ohm R."/>
            <person name="Pangilinan J."/>
            <person name="Park H.-J."/>
            <person name="Ramirez L."/>
            <person name="Alfaro M."/>
            <person name="Sun H."/>
            <person name="Tritt A."/>
            <person name="Yoshinaga Y."/>
            <person name="Zwiers L.-H."/>
            <person name="Turgeon B."/>
            <person name="Goodwin S."/>
            <person name="Spatafora J."/>
            <person name="Crous P."/>
            <person name="Grigoriev I."/>
        </authorList>
    </citation>
    <scope>NUCLEOTIDE SEQUENCE</scope>
    <source>
        <strain evidence="2">ATCC 36951</strain>
    </source>
</reference>
<feature type="signal peptide" evidence="1">
    <location>
        <begin position="1"/>
        <end position="19"/>
    </location>
</feature>
<dbReference type="EMBL" id="ML993608">
    <property type="protein sequence ID" value="KAF2163626.1"/>
    <property type="molecule type" value="Genomic_DNA"/>
</dbReference>
<dbReference type="OrthoDB" id="5412752at2759"/>
<evidence type="ECO:0000313" key="3">
    <source>
        <dbReference type="Proteomes" id="UP000799537"/>
    </source>
</evidence>
<keyword evidence="3" id="KW-1185">Reference proteome</keyword>
<feature type="chain" id="PRO_5025629353" description="Ubiquitin 3 binding protein But2 C-terminal domain-containing protein" evidence="1">
    <location>
        <begin position="20"/>
        <end position="226"/>
    </location>
</feature>
<dbReference type="RefSeq" id="XP_033664515.1">
    <property type="nucleotide sequence ID" value="XM_033813648.1"/>
</dbReference>
<protein>
    <recommendedName>
        <fullName evidence="4">Ubiquitin 3 binding protein But2 C-terminal domain-containing protein</fullName>
    </recommendedName>
</protein>
<dbReference type="GeneID" id="54566920"/>
<evidence type="ECO:0008006" key="4">
    <source>
        <dbReference type="Google" id="ProtNLM"/>
    </source>
</evidence>
<evidence type="ECO:0000256" key="1">
    <source>
        <dbReference type="SAM" id="SignalP"/>
    </source>
</evidence>
<keyword evidence="1" id="KW-0732">Signal</keyword>
<dbReference type="AlphaFoldDB" id="A0A6A6CDX3"/>
<sequence>MKSSTAAAILAITSAQAMAATIPIDNKQTNSNATHPNLVFMENVISPHVDDVSQICFSFNTDNGVSGFYYALQGPWGSGTGYTGSSGTICVPTSNSAGGAMFIGPDANPGPGSTKLECYFPSTGTANCDISLVDGYSSAVACVPSSTKQLIGGYSNLYNGGVACPDQQGPNCINTEGYAASQSDVNAFFQQGISSGNNYSKAPGIWVNCSQDYYFPTGDGLVCTVG</sequence>
<accession>A0A6A6CDX3</accession>
<dbReference type="Proteomes" id="UP000799537">
    <property type="component" value="Unassembled WGS sequence"/>
</dbReference>
<evidence type="ECO:0000313" key="2">
    <source>
        <dbReference type="EMBL" id="KAF2163626.1"/>
    </source>
</evidence>
<gene>
    <name evidence="2" type="ORF">M409DRAFT_57497</name>
</gene>
<proteinExistence type="predicted"/>
<name>A0A6A6CDX3_ZASCE</name>